<comment type="caution">
    <text evidence="7">The sequence shown here is derived from an EMBL/GenBank/DDBJ whole genome shotgun (WGS) entry which is preliminary data.</text>
</comment>
<dbReference type="InterPro" id="IPR018385">
    <property type="entry name" value="C4_dicarb_anaerob_car-like"/>
</dbReference>
<sequence length="444" mass="47976">MKLSFPHPMVILLGILALAALSTFVIPSGSFERMLDEESGREIVVPGSYQLTEDRSISLYDALGSVPEGIILGADIIVLILLIGGAFYVIEKTGALQVGIEALVYRFRRSQSLLLVVFSAVFFLGGVSFAMQEEIIAMVPILVLLSRKINYDLRAIISLSLGSSLVGAAFSPINPFGSLLAQQIAELDFGQGFAYRMVFLVLAFVSWTFFHLRLGKSKQNLDEKTEFSPVKISRPHALILLLTGVGMVLMPWGIIQRDWGYNEMSALFFVIGIASGLIGKMGVNGTARAYSQGFSEMIFAGILIGLARSVYLVLEKAQVIDTLIQGLFSPLEVLPSTLATIGIFVSQGLIHGLVPSTSGQAVLTMPLSAPLLDLLGLSRQVAVLTYQYPAGLMDIIIPNNGGMMAVIAAAGVAYDRWIAYVWKSFLLLLGLGLISAILALFWFA</sequence>
<keyword evidence="2" id="KW-1003">Cell membrane</keyword>
<feature type="transmembrane region" description="Helical" evidence="6">
    <location>
        <begin position="69"/>
        <end position="90"/>
    </location>
</feature>
<evidence type="ECO:0000256" key="3">
    <source>
        <dbReference type="ARBA" id="ARBA00022692"/>
    </source>
</evidence>
<feature type="transmembrane region" description="Helical" evidence="6">
    <location>
        <begin position="111"/>
        <end position="129"/>
    </location>
</feature>
<feature type="transmembrane region" description="Helical" evidence="6">
    <location>
        <begin position="193"/>
        <end position="214"/>
    </location>
</feature>
<dbReference type="EMBL" id="JAFKCT010000016">
    <property type="protein sequence ID" value="MBN7813613.1"/>
    <property type="molecule type" value="Genomic_DNA"/>
</dbReference>
<name>A0ABS3C916_9BACT</name>
<accession>A0ABS3C916</accession>
<feature type="transmembrane region" description="Helical" evidence="6">
    <location>
        <begin position="361"/>
        <end position="383"/>
    </location>
</feature>
<evidence type="ECO:0000256" key="6">
    <source>
        <dbReference type="SAM" id="Phobius"/>
    </source>
</evidence>
<feature type="transmembrane region" description="Helical" evidence="6">
    <location>
        <begin position="395"/>
        <end position="413"/>
    </location>
</feature>
<proteinExistence type="predicted"/>
<comment type="subcellular location">
    <subcellularLocation>
        <location evidence="1">Cell membrane</location>
        <topology evidence="1">Multi-pass membrane protein</topology>
    </subcellularLocation>
</comment>
<gene>
    <name evidence="7" type="ORF">J0A68_21840</name>
</gene>
<evidence type="ECO:0000256" key="1">
    <source>
        <dbReference type="ARBA" id="ARBA00004651"/>
    </source>
</evidence>
<feature type="transmembrane region" description="Helical" evidence="6">
    <location>
        <begin position="334"/>
        <end position="354"/>
    </location>
</feature>
<protein>
    <submittedName>
        <fullName evidence="7">YfcC family protein</fullName>
    </submittedName>
</protein>
<organism evidence="7 8">
    <name type="scientific">Algoriphagus oliviformis</name>
    <dbReference type="NCBI Taxonomy" id="2811231"/>
    <lineage>
        <taxon>Bacteria</taxon>
        <taxon>Pseudomonadati</taxon>
        <taxon>Bacteroidota</taxon>
        <taxon>Cytophagia</taxon>
        <taxon>Cytophagales</taxon>
        <taxon>Cyclobacteriaceae</taxon>
        <taxon>Algoriphagus</taxon>
    </lineage>
</organism>
<dbReference type="InterPro" id="IPR051679">
    <property type="entry name" value="DASS-Related_Transporters"/>
</dbReference>
<dbReference type="Pfam" id="PF03606">
    <property type="entry name" value="DcuC"/>
    <property type="match status" value="1"/>
</dbReference>
<dbReference type="RefSeq" id="WP_206580385.1">
    <property type="nucleotide sequence ID" value="NZ_JAFKCT010000016.1"/>
</dbReference>
<evidence type="ECO:0000256" key="4">
    <source>
        <dbReference type="ARBA" id="ARBA00022989"/>
    </source>
</evidence>
<evidence type="ECO:0000313" key="7">
    <source>
        <dbReference type="EMBL" id="MBN7813613.1"/>
    </source>
</evidence>
<feature type="transmembrane region" description="Helical" evidence="6">
    <location>
        <begin position="266"/>
        <end position="283"/>
    </location>
</feature>
<keyword evidence="8" id="KW-1185">Reference proteome</keyword>
<evidence type="ECO:0000256" key="5">
    <source>
        <dbReference type="ARBA" id="ARBA00023136"/>
    </source>
</evidence>
<keyword evidence="5 6" id="KW-0472">Membrane</keyword>
<dbReference type="PANTHER" id="PTHR43652:SF6">
    <property type="entry name" value="ARGININE REPRESSOR"/>
    <property type="match status" value="1"/>
</dbReference>
<dbReference type="PANTHER" id="PTHR43652">
    <property type="entry name" value="BASIC AMINO ACID ANTIPORTER YFCC-RELATED"/>
    <property type="match status" value="1"/>
</dbReference>
<evidence type="ECO:0000313" key="8">
    <source>
        <dbReference type="Proteomes" id="UP000664317"/>
    </source>
</evidence>
<feature type="transmembrane region" description="Helical" evidence="6">
    <location>
        <begin position="295"/>
        <end position="314"/>
    </location>
</feature>
<feature type="transmembrane region" description="Helical" evidence="6">
    <location>
        <begin position="235"/>
        <end position="254"/>
    </location>
</feature>
<reference evidence="7 8" key="1">
    <citation type="submission" date="2021-03" db="EMBL/GenBank/DDBJ databases">
        <title>novel species isolated from a fishpond in China.</title>
        <authorList>
            <person name="Lu H."/>
            <person name="Cai Z."/>
        </authorList>
    </citation>
    <scope>NUCLEOTIDE SEQUENCE [LARGE SCALE GENOMIC DNA]</scope>
    <source>
        <strain evidence="7 8">H41</strain>
    </source>
</reference>
<keyword evidence="4 6" id="KW-1133">Transmembrane helix</keyword>
<keyword evidence="3 6" id="KW-0812">Transmembrane</keyword>
<dbReference type="Proteomes" id="UP000664317">
    <property type="component" value="Unassembled WGS sequence"/>
</dbReference>
<evidence type="ECO:0000256" key="2">
    <source>
        <dbReference type="ARBA" id="ARBA00022475"/>
    </source>
</evidence>
<feature type="transmembrane region" description="Helical" evidence="6">
    <location>
        <begin position="425"/>
        <end position="443"/>
    </location>
</feature>